<evidence type="ECO:0000256" key="3">
    <source>
        <dbReference type="ARBA" id="ARBA00023027"/>
    </source>
</evidence>
<protein>
    <submittedName>
        <fullName evidence="11">L-lactate dehydrogenase 1</fullName>
    </submittedName>
</protein>
<evidence type="ECO:0000313" key="13">
    <source>
        <dbReference type="Proteomes" id="UP000302139"/>
    </source>
</evidence>
<dbReference type="GO" id="GO:0004459">
    <property type="term" value="F:L-lactate dehydrogenase (NAD+) activity"/>
    <property type="evidence" value="ECO:0007669"/>
    <property type="project" value="TreeGrafter"/>
</dbReference>
<evidence type="ECO:0000256" key="1">
    <source>
        <dbReference type="ARBA" id="ARBA00006054"/>
    </source>
</evidence>
<dbReference type="PANTHER" id="PTHR43128:SF16">
    <property type="entry name" value="L-LACTATE DEHYDROGENASE"/>
    <property type="match status" value="1"/>
</dbReference>
<dbReference type="EMBL" id="BJHX01000003">
    <property type="protein sequence ID" value="GDY69835.1"/>
    <property type="molecule type" value="Genomic_DNA"/>
</dbReference>
<dbReference type="EMBL" id="BJHY01000002">
    <property type="protein sequence ID" value="GDY80101.1"/>
    <property type="molecule type" value="Genomic_DNA"/>
</dbReference>
<evidence type="ECO:0000256" key="2">
    <source>
        <dbReference type="ARBA" id="ARBA00023002"/>
    </source>
</evidence>
<organism evidence="11 12">
    <name type="scientific">Streptomyces avermitilis</name>
    <dbReference type="NCBI Taxonomy" id="33903"/>
    <lineage>
        <taxon>Bacteria</taxon>
        <taxon>Bacillati</taxon>
        <taxon>Actinomycetota</taxon>
        <taxon>Actinomycetes</taxon>
        <taxon>Kitasatosporales</taxon>
        <taxon>Streptomycetaceae</taxon>
        <taxon>Streptomyces</taxon>
    </lineage>
</organism>
<dbReference type="Gene3D" id="3.90.110.10">
    <property type="entry name" value="Lactate dehydrogenase/glycoside hydrolase, family 4, C-terminal"/>
    <property type="match status" value="1"/>
</dbReference>
<dbReference type="InterPro" id="IPR001557">
    <property type="entry name" value="L-lactate/malate_DH"/>
</dbReference>
<feature type="binding site" evidence="5">
    <location>
        <position position="153"/>
    </location>
    <ligand>
        <name>substrate</name>
    </ligand>
</feature>
<reference evidence="10 13" key="2">
    <citation type="submission" date="2019-04" db="EMBL/GenBank/DDBJ databases">
        <title>Draft genome sequences of Streptomyces avermitilis NBRC 14893.</title>
        <authorList>
            <person name="Komaki H."/>
            <person name="Tamura T."/>
            <person name="Hosoyama A."/>
        </authorList>
    </citation>
    <scope>NUCLEOTIDE SEQUENCE [LARGE SCALE GENOMIC DNA]</scope>
    <source>
        <strain evidence="10 13">NBRC 14893</strain>
    </source>
</reference>
<feature type="binding site" evidence="5">
    <location>
        <position position="89"/>
    </location>
    <ligand>
        <name>substrate</name>
    </ligand>
</feature>
<name>A0A4D4N6B9_STRAX</name>
<feature type="domain" description="Lactate/malate dehydrogenase N-terminal" evidence="8">
    <location>
        <begin position="8"/>
        <end position="141"/>
    </location>
</feature>
<gene>
    <name evidence="11" type="primary">ldh1</name>
    <name evidence="10" type="ORF">SAV14893_092280</name>
    <name evidence="11" type="ORF">SAV31267_095860</name>
</gene>
<dbReference type="InterPro" id="IPR001236">
    <property type="entry name" value="Lactate/malate_DH_N"/>
</dbReference>
<evidence type="ECO:0000259" key="9">
    <source>
        <dbReference type="Pfam" id="PF02866"/>
    </source>
</evidence>
<dbReference type="SUPFAM" id="SSF51735">
    <property type="entry name" value="NAD(P)-binding Rossmann-fold domains"/>
    <property type="match status" value="1"/>
</dbReference>
<dbReference type="InterPro" id="IPR036291">
    <property type="entry name" value="NAD(P)-bd_dom_sf"/>
</dbReference>
<dbReference type="PRINTS" id="PR00086">
    <property type="entry name" value="LLDHDRGNASE"/>
</dbReference>
<dbReference type="SUPFAM" id="SSF56327">
    <property type="entry name" value="LDH C-terminal domain-like"/>
    <property type="match status" value="1"/>
</dbReference>
<dbReference type="Pfam" id="PF00056">
    <property type="entry name" value="Ldh_1_N"/>
    <property type="match status" value="1"/>
</dbReference>
<dbReference type="STRING" id="33903.AQJ43_29515"/>
<feature type="binding site" evidence="6">
    <location>
        <position position="101"/>
    </location>
    <ligand>
        <name>NAD(+)</name>
        <dbReference type="ChEBI" id="CHEBI:57540"/>
    </ligand>
</feature>
<evidence type="ECO:0000256" key="4">
    <source>
        <dbReference type="PIRSR" id="PIRSR000102-1"/>
    </source>
</evidence>
<dbReference type="InterPro" id="IPR022383">
    <property type="entry name" value="Lactate/malate_DH_C"/>
</dbReference>
<feature type="binding site" evidence="6">
    <location>
        <begin position="122"/>
        <end position="124"/>
    </location>
    <ligand>
        <name>NAD(+)</name>
        <dbReference type="ChEBI" id="CHEBI:57540"/>
    </ligand>
</feature>
<dbReference type="Proteomes" id="UP000299211">
    <property type="component" value="Unassembled WGS sequence"/>
</dbReference>
<dbReference type="Proteomes" id="UP000302139">
    <property type="component" value="Unassembled WGS sequence"/>
</dbReference>
<evidence type="ECO:0000256" key="6">
    <source>
        <dbReference type="PIRSR" id="PIRSR000102-3"/>
    </source>
</evidence>
<comment type="caution">
    <text evidence="11">The sequence shown here is derived from an EMBL/GenBank/DDBJ whole genome shotgun (WGS) entry which is preliminary data.</text>
</comment>
<feature type="domain" description="Lactate/malate dehydrogenase C-terminal" evidence="9">
    <location>
        <begin position="148"/>
        <end position="198"/>
    </location>
</feature>
<dbReference type="InterPro" id="IPR015955">
    <property type="entry name" value="Lactate_DH/Glyco_Ohase_4_C"/>
</dbReference>
<proteinExistence type="inferred from homology"/>
<dbReference type="PANTHER" id="PTHR43128">
    <property type="entry name" value="L-2-HYDROXYCARBOXYLATE DEHYDROGENASE (NAD(P)(+))"/>
    <property type="match status" value="1"/>
</dbReference>
<feature type="binding site" evidence="5">
    <location>
        <position position="124"/>
    </location>
    <ligand>
        <name>substrate</name>
    </ligand>
</feature>
<evidence type="ECO:0000259" key="8">
    <source>
        <dbReference type="Pfam" id="PF00056"/>
    </source>
</evidence>
<comment type="similarity">
    <text evidence="1">Belongs to the LDH/MDH superfamily. LDH family.</text>
</comment>
<dbReference type="AlphaFoldDB" id="A0A4D4N6B9"/>
<evidence type="ECO:0000256" key="7">
    <source>
        <dbReference type="RuleBase" id="RU003369"/>
    </source>
</evidence>
<reference evidence="11 12" key="1">
    <citation type="submission" date="2019-04" db="EMBL/GenBank/DDBJ databases">
        <title>Draft genome sequences of Streptomyces avermitilis ATCC 31267.</title>
        <authorList>
            <person name="Komaki H."/>
            <person name="Tamura T."/>
            <person name="Hosoyama A."/>
        </authorList>
    </citation>
    <scope>NUCLEOTIDE SEQUENCE [LARGE SCALE GENOMIC DNA]</scope>
    <source>
        <strain evidence="11 12">ATCC 31267</strain>
    </source>
</reference>
<feature type="binding site" evidence="5">
    <location>
        <position position="94"/>
    </location>
    <ligand>
        <name>substrate</name>
    </ligand>
</feature>
<feature type="active site" description="Proton acceptor" evidence="4">
    <location>
        <position position="177"/>
    </location>
</feature>
<evidence type="ECO:0000313" key="12">
    <source>
        <dbReference type="Proteomes" id="UP000299211"/>
    </source>
</evidence>
<evidence type="ECO:0000313" key="11">
    <source>
        <dbReference type="EMBL" id="GDY80101.1"/>
    </source>
</evidence>
<dbReference type="GO" id="GO:0006089">
    <property type="term" value="P:lactate metabolic process"/>
    <property type="evidence" value="ECO:0007669"/>
    <property type="project" value="TreeGrafter"/>
</dbReference>
<evidence type="ECO:0000256" key="5">
    <source>
        <dbReference type="PIRSR" id="PIRSR000102-2"/>
    </source>
</evidence>
<keyword evidence="2 7" id="KW-0560">Oxidoreductase</keyword>
<dbReference type="PIRSF" id="PIRSF000102">
    <property type="entry name" value="Lac_mal_DH"/>
    <property type="match status" value="1"/>
</dbReference>
<dbReference type="GeneID" id="41537511"/>
<dbReference type="RefSeq" id="WP_037652606.1">
    <property type="nucleotide sequence ID" value="NZ_BAABTN010000127.1"/>
</dbReference>
<feature type="binding site" evidence="6">
    <location>
        <begin position="12"/>
        <end position="17"/>
    </location>
    <ligand>
        <name>NAD(+)</name>
        <dbReference type="ChEBI" id="CHEBI:57540"/>
    </ligand>
</feature>
<evidence type="ECO:0000313" key="10">
    <source>
        <dbReference type="EMBL" id="GDY69835.1"/>
    </source>
</evidence>
<dbReference type="Pfam" id="PF02866">
    <property type="entry name" value="Ldh_1_C"/>
    <property type="match status" value="1"/>
</dbReference>
<sequence>MPGPVGSVGVVGAGAVGQTVAATLVASGICPRLLVVSRTVEQARALAADLDDMRQTTGSPVQPEARRVADLIGCHAVVVAVRAAFTNTRAADVRMGGALTNAPVIRALATTLRGYQGTVLVVTNPVDLMTRLFAETSGCPRVYGIGSNLDSARYRLTLAHLLDVPATTVHGHVIGEHGDGAVVCASSTTVNGTPAAVPLAEVRAELRTRPGQISAGVGRTRSGPAGAVLSTLRKALGLVDGTEELTAEHRGDWLGIPLRFTAGQPVACLPALNADEDAQLAATATKLRDAYQALRPSGPTPNSQETT</sequence>
<dbReference type="Gene3D" id="3.40.50.720">
    <property type="entry name" value="NAD(P)-binding Rossmann-like Domain"/>
    <property type="match status" value="1"/>
</dbReference>
<accession>A0A4D4N6B9</accession>
<keyword evidence="3 6" id="KW-0520">NAD</keyword>